<organism evidence="2 3">
    <name type="scientific">Emiliania huxleyi (strain CCMP1516)</name>
    <dbReference type="NCBI Taxonomy" id="280463"/>
    <lineage>
        <taxon>Eukaryota</taxon>
        <taxon>Haptista</taxon>
        <taxon>Haptophyta</taxon>
        <taxon>Prymnesiophyceae</taxon>
        <taxon>Isochrysidales</taxon>
        <taxon>Noelaerhabdaceae</taxon>
        <taxon>Emiliania</taxon>
    </lineage>
</organism>
<dbReference type="RefSeq" id="XP_005792791.1">
    <property type="nucleotide sequence ID" value="XM_005792734.1"/>
</dbReference>
<feature type="compositionally biased region" description="Pro residues" evidence="1">
    <location>
        <begin position="252"/>
        <end position="262"/>
    </location>
</feature>
<dbReference type="Proteomes" id="UP000013827">
    <property type="component" value="Unassembled WGS sequence"/>
</dbReference>
<reference evidence="3" key="1">
    <citation type="journal article" date="2013" name="Nature">
        <title>Pan genome of the phytoplankton Emiliania underpins its global distribution.</title>
        <authorList>
            <person name="Read B.A."/>
            <person name="Kegel J."/>
            <person name="Klute M.J."/>
            <person name="Kuo A."/>
            <person name="Lefebvre S.C."/>
            <person name="Maumus F."/>
            <person name="Mayer C."/>
            <person name="Miller J."/>
            <person name="Monier A."/>
            <person name="Salamov A."/>
            <person name="Young J."/>
            <person name="Aguilar M."/>
            <person name="Claverie J.M."/>
            <person name="Frickenhaus S."/>
            <person name="Gonzalez K."/>
            <person name="Herman E.K."/>
            <person name="Lin Y.C."/>
            <person name="Napier J."/>
            <person name="Ogata H."/>
            <person name="Sarno A.F."/>
            <person name="Shmutz J."/>
            <person name="Schroeder D."/>
            <person name="de Vargas C."/>
            <person name="Verret F."/>
            <person name="von Dassow P."/>
            <person name="Valentin K."/>
            <person name="Van de Peer Y."/>
            <person name="Wheeler G."/>
            <person name="Dacks J.B."/>
            <person name="Delwiche C.F."/>
            <person name="Dyhrman S.T."/>
            <person name="Glockner G."/>
            <person name="John U."/>
            <person name="Richards T."/>
            <person name="Worden A.Z."/>
            <person name="Zhang X."/>
            <person name="Grigoriev I.V."/>
            <person name="Allen A.E."/>
            <person name="Bidle K."/>
            <person name="Borodovsky M."/>
            <person name="Bowler C."/>
            <person name="Brownlee C."/>
            <person name="Cock J.M."/>
            <person name="Elias M."/>
            <person name="Gladyshev V.N."/>
            <person name="Groth M."/>
            <person name="Guda C."/>
            <person name="Hadaegh A."/>
            <person name="Iglesias-Rodriguez M.D."/>
            <person name="Jenkins J."/>
            <person name="Jones B.M."/>
            <person name="Lawson T."/>
            <person name="Leese F."/>
            <person name="Lindquist E."/>
            <person name="Lobanov A."/>
            <person name="Lomsadze A."/>
            <person name="Malik S.B."/>
            <person name="Marsh M.E."/>
            <person name="Mackinder L."/>
            <person name="Mock T."/>
            <person name="Mueller-Roeber B."/>
            <person name="Pagarete A."/>
            <person name="Parker M."/>
            <person name="Probert I."/>
            <person name="Quesneville H."/>
            <person name="Raines C."/>
            <person name="Rensing S.A."/>
            <person name="Riano-Pachon D.M."/>
            <person name="Richier S."/>
            <person name="Rokitta S."/>
            <person name="Shiraiwa Y."/>
            <person name="Soanes D.M."/>
            <person name="van der Giezen M."/>
            <person name="Wahlund T.M."/>
            <person name="Williams B."/>
            <person name="Wilson W."/>
            <person name="Wolfe G."/>
            <person name="Wurch L.L."/>
        </authorList>
    </citation>
    <scope>NUCLEOTIDE SEQUENCE</scope>
</reference>
<protein>
    <submittedName>
        <fullName evidence="2">Uncharacterized protein</fullName>
    </submittedName>
</protein>
<name>A0A0D3KX77_EMIH1</name>
<feature type="compositionally biased region" description="Low complexity" evidence="1">
    <location>
        <begin position="327"/>
        <end position="340"/>
    </location>
</feature>
<dbReference type="EnsemblProtists" id="EOD40362">
    <property type="protein sequence ID" value="EOD40362"/>
    <property type="gene ID" value="EMIHUDRAFT_439663"/>
</dbReference>
<feature type="compositionally biased region" description="Low complexity" evidence="1">
    <location>
        <begin position="289"/>
        <end position="300"/>
    </location>
</feature>
<feature type="compositionally biased region" description="Pro residues" evidence="1">
    <location>
        <begin position="276"/>
        <end position="288"/>
    </location>
</feature>
<reference evidence="2" key="2">
    <citation type="submission" date="2024-10" db="UniProtKB">
        <authorList>
            <consortium name="EnsemblProtists"/>
        </authorList>
    </citation>
    <scope>IDENTIFICATION</scope>
</reference>
<proteinExistence type="predicted"/>
<dbReference type="PaxDb" id="2903-EOD40362"/>
<sequence length="340" mass="37399">MTTLKWLVLDPYNSEHSSLHVGRDGVASGWFVLSDQSWRGLGKCGEIHLRLAWRHAHGAEPPPSHRQTALEQLSMNSTESALRLGNPAGVQAMLSSLPYLLHVRRITLREVEFFVKDLFMGHKGQAEAGKQQDRINVALLEINRKFEPKDPADPGLTIWDFLVRFFAKQAFPQVLDLRRPGPLAAFMRQAVEGIHSHHMGFWFAVHTSHMNFWQNVAEQFKGGGASPTSTPAPSTPAAPAGEDGAAAEAPPAETPLLPPPRSNPFRNAWHAFETPPRTPLRARPPSPFGSPRGSPRGGAAKPPRPSQASSWTEAIPLDQPERRERLASPPKAASSRASPW</sequence>
<evidence type="ECO:0000313" key="3">
    <source>
        <dbReference type="Proteomes" id="UP000013827"/>
    </source>
</evidence>
<dbReference type="KEGG" id="ehx:EMIHUDRAFT_439663"/>
<feature type="compositionally biased region" description="Low complexity" evidence="1">
    <location>
        <begin position="226"/>
        <end position="251"/>
    </location>
</feature>
<dbReference type="GeneID" id="17285633"/>
<dbReference type="AlphaFoldDB" id="A0A0D3KX77"/>
<evidence type="ECO:0000313" key="2">
    <source>
        <dbReference type="EnsemblProtists" id="EOD40362"/>
    </source>
</evidence>
<accession>A0A0D3KX77</accession>
<evidence type="ECO:0000256" key="1">
    <source>
        <dbReference type="SAM" id="MobiDB-lite"/>
    </source>
</evidence>
<feature type="region of interest" description="Disordered" evidence="1">
    <location>
        <begin position="221"/>
        <end position="340"/>
    </location>
</feature>
<keyword evidence="3" id="KW-1185">Reference proteome</keyword>
<dbReference type="HOGENOM" id="CLU_817423_0_0_1"/>